<feature type="non-terminal residue" evidence="1">
    <location>
        <position position="1"/>
    </location>
</feature>
<dbReference type="Proteomes" id="UP001186974">
    <property type="component" value="Unassembled WGS sequence"/>
</dbReference>
<keyword evidence="2" id="KW-1185">Reference proteome</keyword>
<protein>
    <submittedName>
        <fullName evidence="1">Uncharacterized protein</fullName>
    </submittedName>
</protein>
<name>A0ACC3D0E6_9PEZI</name>
<reference evidence="1" key="1">
    <citation type="submission" date="2024-09" db="EMBL/GenBank/DDBJ databases">
        <title>Black Yeasts Isolated from many extreme environments.</title>
        <authorList>
            <person name="Coleine C."/>
            <person name="Stajich J.E."/>
            <person name="Selbmann L."/>
        </authorList>
    </citation>
    <scope>NUCLEOTIDE SEQUENCE</scope>
    <source>
        <strain evidence="1">CCFEE 5737</strain>
    </source>
</reference>
<gene>
    <name evidence="1" type="ORF">LTS18_009538</name>
</gene>
<dbReference type="EMBL" id="JAWDJW010008925">
    <property type="protein sequence ID" value="KAK3060011.1"/>
    <property type="molecule type" value="Genomic_DNA"/>
</dbReference>
<accession>A0ACC3D0E6</accession>
<proteinExistence type="predicted"/>
<feature type="non-terminal residue" evidence="1">
    <location>
        <position position="361"/>
    </location>
</feature>
<evidence type="ECO:0000313" key="1">
    <source>
        <dbReference type="EMBL" id="KAK3060011.1"/>
    </source>
</evidence>
<comment type="caution">
    <text evidence="1">The sequence shown here is derived from an EMBL/GenBank/DDBJ whole genome shotgun (WGS) entry which is preliminary data.</text>
</comment>
<evidence type="ECO:0000313" key="2">
    <source>
        <dbReference type="Proteomes" id="UP001186974"/>
    </source>
</evidence>
<organism evidence="1 2">
    <name type="scientific">Coniosporium uncinatum</name>
    <dbReference type="NCBI Taxonomy" id="93489"/>
    <lineage>
        <taxon>Eukaryota</taxon>
        <taxon>Fungi</taxon>
        <taxon>Dikarya</taxon>
        <taxon>Ascomycota</taxon>
        <taxon>Pezizomycotina</taxon>
        <taxon>Dothideomycetes</taxon>
        <taxon>Dothideomycetes incertae sedis</taxon>
        <taxon>Coniosporium</taxon>
    </lineage>
</organism>
<sequence>LAHEGAANVSVNVISILSKAARRLTTALELLAPIGAVTVGIHSTWNSIRKWYTNRGVPYRRGYLFYGPPGTGKTSFCETLAGHSKLDLFMIQLSLESPTEGNFERLFDSLPEKCIVFLEDIDSTGITRDIMRNDKKGRSGISLSGLLNTIDGSTSAEGGLLIVRSNTPDSLDPALVRGGRIDRKILFDYASKEVSESIFVCVFTLLNEEEPRVVSTQFDHKISVLAAQFARIIPYCELPHSDLQAFLFKLIKDPVVAVGMWRNGLPAISPPRRRATTSTNEPPRKPTQTTKDVISEQDESISDIEDGMAADPCAVPSPEAQDAESDGPTSDSDEESQELVGHVEKLELDDDAEKLDTDDLG</sequence>